<keyword evidence="3" id="KW-1185">Reference proteome</keyword>
<dbReference type="InterPro" id="IPR041413">
    <property type="entry name" value="MLTR_LBD"/>
</dbReference>
<organism evidence="2 3">
    <name type="scientific">Nonomuraea typhae</name>
    <dbReference type="NCBI Taxonomy" id="2603600"/>
    <lineage>
        <taxon>Bacteria</taxon>
        <taxon>Bacillati</taxon>
        <taxon>Actinomycetota</taxon>
        <taxon>Actinomycetes</taxon>
        <taxon>Streptosporangiales</taxon>
        <taxon>Streptosporangiaceae</taxon>
        <taxon>Nonomuraea</taxon>
    </lineage>
</organism>
<dbReference type="PANTHER" id="PTHR35010:SF2">
    <property type="entry name" value="BLL4672 PROTEIN"/>
    <property type="match status" value="1"/>
</dbReference>
<dbReference type="RefSeq" id="WP_397081317.1">
    <property type="nucleotide sequence ID" value="NZ_JBITGY010000003.1"/>
</dbReference>
<dbReference type="Pfam" id="PF17765">
    <property type="entry name" value="MLTR_LBD"/>
    <property type="match status" value="1"/>
</dbReference>
<dbReference type="CDD" id="cd00093">
    <property type="entry name" value="HTH_XRE"/>
    <property type="match status" value="1"/>
</dbReference>
<evidence type="ECO:0000313" key="2">
    <source>
        <dbReference type="EMBL" id="MFI6498057.1"/>
    </source>
</evidence>
<comment type="caution">
    <text evidence="2">The sequence shown here is derived from an EMBL/GenBank/DDBJ whole genome shotgun (WGS) entry which is preliminary data.</text>
</comment>
<accession>A0ABW7YQ63</accession>
<dbReference type="Gene3D" id="1.10.260.40">
    <property type="entry name" value="lambda repressor-like DNA-binding domains"/>
    <property type="match status" value="1"/>
</dbReference>
<dbReference type="InterPro" id="IPR001387">
    <property type="entry name" value="Cro/C1-type_HTH"/>
</dbReference>
<reference evidence="2 3" key="1">
    <citation type="submission" date="2024-10" db="EMBL/GenBank/DDBJ databases">
        <title>The Natural Products Discovery Center: Release of the First 8490 Sequenced Strains for Exploring Actinobacteria Biosynthetic Diversity.</title>
        <authorList>
            <person name="Kalkreuter E."/>
            <person name="Kautsar S.A."/>
            <person name="Yang D."/>
            <person name="Bader C.D."/>
            <person name="Teijaro C.N."/>
            <person name="Fluegel L."/>
            <person name="Davis C.M."/>
            <person name="Simpson J.R."/>
            <person name="Lauterbach L."/>
            <person name="Steele A.D."/>
            <person name="Gui C."/>
            <person name="Meng S."/>
            <person name="Li G."/>
            <person name="Viehrig K."/>
            <person name="Ye F."/>
            <person name="Su P."/>
            <person name="Kiefer A.F."/>
            <person name="Nichols A."/>
            <person name="Cepeda A.J."/>
            <person name="Yan W."/>
            <person name="Fan B."/>
            <person name="Jiang Y."/>
            <person name="Adhikari A."/>
            <person name="Zheng C.-J."/>
            <person name="Schuster L."/>
            <person name="Cowan T.M."/>
            <person name="Smanski M.J."/>
            <person name="Chevrette M.G."/>
            <person name="De Carvalho L.P.S."/>
            <person name="Shen B."/>
        </authorList>
    </citation>
    <scope>NUCLEOTIDE SEQUENCE [LARGE SCALE GENOMIC DNA]</scope>
    <source>
        <strain evidence="2 3">NPDC050545</strain>
    </source>
</reference>
<evidence type="ECO:0000259" key="1">
    <source>
        <dbReference type="PROSITE" id="PS50943"/>
    </source>
</evidence>
<gene>
    <name evidence="2" type="ORF">ACIBG2_11755</name>
</gene>
<sequence length="282" mass="31566">MNELGEFLKSRRARVRPEETGLRSYGGRRRVPGLRREELAQLAGMSADYYTRLEQGRGGGVSEEVLNALARTLGLDQDERTYLFSLARPVRAARRTRHTVGPELRHLLDAMEGVPAYVVDHRSEVLAWNHLAAALYTGLGRHRNWARFCFLDEASKEIFVDWAKKAREIVAYLRMKAAQHPDDAQLAALVGELSLKSADFRRWWADHHVREKTRGTKQLRHPLVGELSLSFQSFTVAGESDQALVAYAAEPGSPAQEALRLLAGLRGGQGPAGRSLTYAEPR</sequence>
<proteinExistence type="predicted"/>
<dbReference type="Proteomes" id="UP001612741">
    <property type="component" value="Unassembled WGS sequence"/>
</dbReference>
<dbReference type="EMBL" id="JBITGY010000003">
    <property type="protein sequence ID" value="MFI6498057.1"/>
    <property type="molecule type" value="Genomic_DNA"/>
</dbReference>
<dbReference type="Pfam" id="PF13560">
    <property type="entry name" value="HTH_31"/>
    <property type="match status" value="1"/>
</dbReference>
<dbReference type="Gene3D" id="3.30.450.180">
    <property type="match status" value="1"/>
</dbReference>
<name>A0ABW7YQ63_9ACTN</name>
<dbReference type="PROSITE" id="PS50943">
    <property type="entry name" value="HTH_CROC1"/>
    <property type="match status" value="1"/>
</dbReference>
<dbReference type="InterPro" id="IPR010982">
    <property type="entry name" value="Lambda_DNA-bd_dom_sf"/>
</dbReference>
<dbReference type="SUPFAM" id="SSF47413">
    <property type="entry name" value="lambda repressor-like DNA-binding domains"/>
    <property type="match status" value="1"/>
</dbReference>
<feature type="domain" description="HTH cro/C1-type" evidence="1">
    <location>
        <begin position="33"/>
        <end position="80"/>
    </location>
</feature>
<dbReference type="SMART" id="SM00530">
    <property type="entry name" value="HTH_XRE"/>
    <property type="match status" value="1"/>
</dbReference>
<dbReference type="PANTHER" id="PTHR35010">
    <property type="entry name" value="BLL4672 PROTEIN-RELATED"/>
    <property type="match status" value="1"/>
</dbReference>
<evidence type="ECO:0000313" key="3">
    <source>
        <dbReference type="Proteomes" id="UP001612741"/>
    </source>
</evidence>
<protein>
    <submittedName>
        <fullName evidence="2">Helix-turn-helix transcriptional regulator</fullName>
    </submittedName>
</protein>